<comment type="caution">
    <text evidence="1">The sequence shown here is derived from an EMBL/GenBank/DDBJ whole genome shotgun (WGS) entry which is preliminary data.</text>
</comment>
<keyword evidence="2" id="KW-1185">Reference proteome</keyword>
<gene>
    <name evidence="1" type="ORF">E1283_34020</name>
</gene>
<dbReference type="OrthoDB" id="3871906at2"/>
<dbReference type="AlphaFoldDB" id="A0A4R4SLN6"/>
<evidence type="ECO:0000313" key="2">
    <source>
        <dbReference type="Proteomes" id="UP000295345"/>
    </source>
</evidence>
<reference evidence="1 2" key="1">
    <citation type="submission" date="2019-03" db="EMBL/GenBank/DDBJ databases">
        <title>Draft genome sequences of novel Actinobacteria.</title>
        <authorList>
            <person name="Sahin N."/>
            <person name="Ay H."/>
            <person name="Saygin H."/>
        </authorList>
    </citation>
    <scope>NUCLEOTIDE SEQUENCE [LARGE SCALE GENOMIC DNA]</scope>
    <source>
        <strain evidence="1 2">DSM 41900</strain>
    </source>
</reference>
<protein>
    <submittedName>
        <fullName evidence="1">Uncharacterized protein</fullName>
    </submittedName>
</protein>
<dbReference type="Proteomes" id="UP000295345">
    <property type="component" value="Unassembled WGS sequence"/>
</dbReference>
<organism evidence="1 2">
    <name type="scientific">Streptomyces hainanensis</name>
    <dbReference type="NCBI Taxonomy" id="402648"/>
    <lineage>
        <taxon>Bacteria</taxon>
        <taxon>Bacillati</taxon>
        <taxon>Actinomycetota</taxon>
        <taxon>Actinomycetes</taxon>
        <taxon>Kitasatosporales</taxon>
        <taxon>Streptomycetaceae</taxon>
        <taxon>Streptomyces</taxon>
    </lineage>
</organism>
<feature type="non-terminal residue" evidence="1">
    <location>
        <position position="1"/>
    </location>
</feature>
<dbReference type="RefSeq" id="WP_132822031.1">
    <property type="nucleotide sequence ID" value="NZ_SMKI01000643.1"/>
</dbReference>
<name>A0A4R4SLN6_9ACTN</name>
<proteinExistence type="predicted"/>
<dbReference type="EMBL" id="SMKI01000643">
    <property type="protein sequence ID" value="TDC62473.1"/>
    <property type="molecule type" value="Genomic_DNA"/>
</dbReference>
<evidence type="ECO:0000313" key="1">
    <source>
        <dbReference type="EMBL" id="TDC62473.1"/>
    </source>
</evidence>
<accession>A0A4R4SLN6</accession>
<sequence length="124" mass="13681">LPSLAGLDEGEERAARELFDSVTVELGLGVELPRDRTAARWALAYWLAQQVAEGRLDPAAGADRIWGEAAVDLDYPEELREIVTYAIQLADWDESWGTPWQDLKDGALHAARQLVERRAANPGA</sequence>